<proteinExistence type="inferred from homology"/>
<dbReference type="Proteomes" id="UP000751190">
    <property type="component" value="Unassembled WGS sequence"/>
</dbReference>
<dbReference type="PROSITE" id="PS50216">
    <property type="entry name" value="DHHC"/>
    <property type="match status" value="1"/>
</dbReference>
<comment type="subcellular location">
    <subcellularLocation>
        <location evidence="1">Membrane</location>
        <topology evidence="1">Multi-pass membrane protein</topology>
    </subcellularLocation>
</comment>
<evidence type="ECO:0000256" key="2">
    <source>
        <dbReference type="ARBA" id="ARBA00022679"/>
    </source>
</evidence>
<evidence type="ECO:0000256" key="6">
    <source>
        <dbReference type="ARBA" id="ARBA00023315"/>
    </source>
</evidence>
<feature type="transmembrane region" description="Helical" evidence="7">
    <location>
        <begin position="42"/>
        <end position="60"/>
    </location>
</feature>
<dbReference type="AlphaFoldDB" id="A0A8J5X957"/>
<evidence type="ECO:0000256" key="3">
    <source>
        <dbReference type="ARBA" id="ARBA00022692"/>
    </source>
</evidence>
<feature type="compositionally biased region" description="Low complexity" evidence="8">
    <location>
        <begin position="377"/>
        <end position="405"/>
    </location>
</feature>
<evidence type="ECO:0000256" key="8">
    <source>
        <dbReference type="SAM" id="MobiDB-lite"/>
    </source>
</evidence>
<organism evidence="10 11">
    <name type="scientific">Diacronema lutheri</name>
    <name type="common">Unicellular marine alga</name>
    <name type="synonym">Monochrysis lutheri</name>
    <dbReference type="NCBI Taxonomy" id="2081491"/>
    <lineage>
        <taxon>Eukaryota</taxon>
        <taxon>Haptista</taxon>
        <taxon>Haptophyta</taxon>
        <taxon>Pavlovophyceae</taxon>
        <taxon>Pavlovales</taxon>
        <taxon>Pavlovaceae</taxon>
        <taxon>Diacronema</taxon>
    </lineage>
</organism>
<keyword evidence="11" id="KW-1185">Reference proteome</keyword>
<comment type="domain">
    <text evidence="7">The DHHC domain is required for palmitoyltransferase activity.</text>
</comment>
<feature type="compositionally biased region" description="Gly residues" evidence="8">
    <location>
        <begin position="320"/>
        <end position="339"/>
    </location>
</feature>
<protein>
    <recommendedName>
        <fullName evidence="7">Palmitoyltransferase</fullName>
        <ecNumber evidence="7">2.3.1.225</ecNumber>
    </recommendedName>
</protein>
<dbReference type="GO" id="GO:0006612">
    <property type="term" value="P:protein targeting to membrane"/>
    <property type="evidence" value="ECO:0007669"/>
    <property type="project" value="TreeGrafter"/>
</dbReference>
<feature type="transmembrane region" description="Helical" evidence="7">
    <location>
        <begin position="177"/>
        <end position="203"/>
    </location>
</feature>
<dbReference type="GO" id="GO:0005783">
    <property type="term" value="C:endoplasmic reticulum"/>
    <property type="evidence" value="ECO:0007669"/>
    <property type="project" value="TreeGrafter"/>
</dbReference>
<gene>
    <name evidence="10" type="ORF">KFE25_006543</name>
</gene>
<feature type="transmembrane region" description="Helical" evidence="7">
    <location>
        <begin position="15"/>
        <end position="36"/>
    </location>
</feature>
<name>A0A8J5X957_DIALT</name>
<keyword evidence="4 7" id="KW-1133">Transmembrane helix</keyword>
<feature type="domain" description="Palmitoyltransferase DHHC" evidence="9">
    <location>
        <begin position="130"/>
        <end position="273"/>
    </location>
</feature>
<evidence type="ECO:0000256" key="5">
    <source>
        <dbReference type="ARBA" id="ARBA00023136"/>
    </source>
</evidence>
<dbReference type="EC" id="2.3.1.225" evidence="7"/>
<accession>A0A8J5X957</accession>
<evidence type="ECO:0000259" key="9">
    <source>
        <dbReference type="Pfam" id="PF01529"/>
    </source>
</evidence>
<dbReference type="GO" id="GO:0019706">
    <property type="term" value="F:protein-cysteine S-palmitoyltransferase activity"/>
    <property type="evidence" value="ECO:0007669"/>
    <property type="project" value="UniProtKB-EC"/>
</dbReference>
<dbReference type="OMA" id="MISPREM"/>
<comment type="caution">
    <text evidence="10">The sequence shown here is derived from an EMBL/GenBank/DDBJ whole genome shotgun (WGS) entry which is preliminary data.</text>
</comment>
<dbReference type="OrthoDB" id="9909019at2759"/>
<feature type="transmembrane region" description="Helical" evidence="7">
    <location>
        <begin position="235"/>
        <end position="258"/>
    </location>
</feature>
<feature type="region of interest" description="Disordered" evidence="8">
    <location>
        <begin position="307"/>
        <end position="424"/>
    </location>
</feature>
<dbReference type="GO" id="GO:0005794">
    <property type="term" value="C:Golgi apparatus"/>
    <property type="evidence" value="ECO:0007669"/>
    <property type="project" value="TreeGrafter"/>
</dbReference>
<keyword evidence="3 7" id="KW-0812">Transmembrane</keyword>
<comment type="similarity">
    <text evidence="7">Belongs to the DHHC palmitoyltransferase family.</text>
</comment>
<reference evidence="10" key="1">
    <citation type="submission" date="2021-05" db="EMBL/GenBank/DDBJ databases">
        <title>The genome of the haptophyte Pavlova lutheri (Diacronema luteri, Pavlovales) - a model for lipid biosynthesis in eukaryotic algae.</title>
        <authorList>
            <person name="Hulatt C.J."/>
            <person name="Posewitz M.C."/>
        </authorList>
    </citation>
    <scope>NUCLEOTIDE SEQUENCE</scope>
    <source>
        <strain evidence="10">NIVA-4/92</strain>
    </source>
</reference>
<dbReference type="PANTHER" id="PTHR22883:SF203">
    <property type="entry name" value="PALMITOYLTRANSFERASE"/>
    <property type="match status" value="1"/>
</dbReference>
<dbReference type="Pfam" id="PF01529">
    <property type="entry name" value="DHHC"/>
    <property type="match status" value="1"/>
</dbReference>
<keyword evidence="2 7" id="KW-0808">Transferase</keyword>
<dbReference type="InterPro" id="IPR001594">
    <property type="entry name" value="Palmitoyltrfase_DHHC"/>
</dbReference>
<evidence type="ECO:0000313" key="10">
    <source>
        <dbReference type="EMBL" id="KAG8458998.1"/>
    </source>
</evidence>
<keyword evidence="5 7" id="KW-0472">Membrane</keyword>
<comment type="catalytic activity">
    <reaction evidence="7">
        <text>L-cysteinyl-[protein] + hexadecanoyl-CoA = S-hexadecanoyl-L-cysteinyl-[protein] + CoA</text>
        <dbReference type="Rhea" id="RHEA:36683"/>
        <dbReference type="Rhea" id="RHEA-COMP:10131"/>
        <dbReference type="Rhea" id="RHEA-COMP:11032"/>
        <dbReference type="ChEBI" id="CHEBI:29950"/>
        <dbReference type="ChEBI" id="CHEBI:57287"/>
        <dbReference type="ChEBI" id="CHEBI:57379"/>
        <dbReference type="ChEBI" id="CHEBI:74151"/>
        <dbReference type="EC" id="2.3.1.225"/>
    </reaction>
</comment>
<dbReference type="InterPro" id="IPR039859">
    <property type="entry name" value="PFA4/ZDH16/20/ERF2-like"/>
</dbReference>
<keyword evidence="6 7" id="KW-0012">Acyltransferase</keyword>
<evidence type="ECO:0000256" key="7">
    <source>
        <dbReference type="RuleBase" id="RU079119"/>
    </source>
</evidence>
<dbReference type="GO" id="GO:0016020">
    <property type="term" value="C:membrane"/>
    <property type="evidence" value="ECO:0007669"/>
    <property type="project" value="UniProtKB-SubCell"/>
</dbReference>
<evidence type="ECO:0000313" key="11">
    <source>
        <dbReference type="Proteomes" id="UP000751190"/>
    </source>
</evidence>
<dbReference type="PANTHER" id="PTHR22883">
    <property type="entry name" value="ZINC FINGER DHHC DOMAIN CONTAINING PROTEIN"/>
    <property type="match status" value="1"/>
</dbReference>
<evidence type="ECO:0000256" key="4">
    <source>
        <dbReference type="ARBA" id="ARBA00022989"/>
    </source>
</evidence>
<sequence>MRRNGFQWPLDPQQVSSWVLFVAFVALTAAAVVPILPSRGAWAFAAVYASLALATLLVAAHTTASNAIDECVLGTLEPNTFTLATPAGAGREARPSRRIFSLWIDATVKPWAAAPTPVPSAPTPDQPSSEELSYCYLCQVGVKRRSKHCKTCRKCVDQFDHHCVWLNNCVGVRNYPAFIVTISVACALLTAQLGGALAALGIAASNDRVSGWPAALARLERRLGPAAVGSRTAHVSLIAVLVLLSVPTWLLVAQLCAFHAHLRKEGLTTYDYVLREQMRSNERGAAAEPRQPLRRLRAVLCGKRHARGSGALPNARGSGANAGAGGSGTSGAPGGGGRSGVPAGSARADVEFAGVGSSSTRGASTADGDADAGKGGAADMSAVARPATPAAGGVPRAARGDSPAGACGGDGGRGAQPPPIPTSA</sequence>
<evidence type="ECO:0000256" key="1">
    <source>
        <dbReference type="ARBA" id="ARBA00004141"/>
    </source>
</evidence>
<dbReference type="EMBL" id="JAGTXO010000045">
    <property type="protein sequence ID" value="KAG8458998.1"/>
    <property type="molecule type" value="Genomic_DNA"/>
</dbReference>